<dbReference type="OrthoDB" id="4498420at2759"/>
<dbReference type="EMBL" id="MSFO01000007">
    <property type="protein sequence ID" value="PLB45432.1"/>
    <property type="molecule type" value="Genomic_DNA"/>
</dbReference>
<protein>
    <recommendedName>
        <fullName evidence="4">Sex determining protein</fullName>
    </recommendedName>
</protein>
<dbReference type="GeneID" id="36557483"/>
<feature type="compositionally biased region" description="Low complexity" evidence="1">
    <location>
        <begin position="527"/>
        <end position="545"/>
    </location>
</feature>
<name>A0A2I2FXT6_9EURO</name>
<dbReference type="VEuPathDB" id="FungiDB:P170DRAFT_439193"/>
<feature type="compositionally biased region" description="Low complexity" evidence="1">
    <location>
        <begin position="99"/>
        <end position="108"/>
    </location>
</feature>
<feature type="region of interest" description="Disordered" evidence="1">
    <location>
        <begin position="209"/>
        <end position="337"/>
    </location>
</feature>
<comment type="caution">
    <text evidence="2">The sequence shown here is derived from an EMBL/GenBank/DDBJ whole genome shotgun (WGS) entry which is preliminary data.</text>
</comment>
<feature type="compositionally biased region" description="Basic and acidic residues" evidence="1">
    <location>
        <begin position="275"/>
        <end position="297"/>
    </location>
</feature>
<feature type="compositionally biased region" description="Low complexity" evidence="1">
    <location>
        <begin position="185"/>
        <end position="195"/>
    </location>
</feature>
<gene>
    <name evidence="2" type="ORF">P170DRAFT_439193</name>
</gene>
<evidence type="ECO:0000256" key="1">
    <source>
        <dbReference type="SAM" id="MobiDB-lite"/>
    </source>
</evidence>
<evidence type="ECO:0008006" key="4">
    <source>
        <dbReference type="Google" id="ProtNLM"/>
    </source>
</evidence>
<reference evidence="2 3" key="1">
    <citation type="submission" date="2016-12" db="EMBL/GenBank/DDBJ databases">
        <title>The genomes of Aspergillus section Nigri reveals drivers in fungal speciation.</title>
        <authorList>
            <consortium name="DOE Joint Genome Institute"/>
            <person name="Vesth T.C."/>
            <person name="Nybo J."/>
            <person name="Theobald S."/>
            <person name="Brandl J."/>
            <person name="Frisvad J.C."/>
            <person name="Nielsen K.F."/>
            <person name="Lyhne E.K."/>
            <person name="Kogle M.E."/>
            <person name="Kuo A."/>
            <person name="Riley R."/>
            <person name="Clum A."/>
            <person name="Nolan M."/>
            <person name="Lipzen A."/>
            <person name="Salamov A."/>
            <person name="Henrissat B."/>
            <person name="Wiebenga A."/>
            <person name="De Vries R.P."/>
            <person name="Grigoriev I.V."/>
            <person name="Mortensen U.H."/>
            <person name="Andersen M.R."/>
            <person name="Baker S.E."/>
        </authorList>
    </citation>
    <scope>NUCLEOTIDE SEQUENCE [LARGE SCALE GENOMIC DNA]</scope>
    <source>
        <strain evidence="2 3">IBT 23096</strain>
    </source>
</reference>
<feature type="region of interest" description="Disordered" evidence="1">
    <location>
        <begin position="442"/>
        <end position="480"/>
    </location>
</feature>
<feature type="compositionally biased region" description="Low complexity" evidence="1">
    <location>
        <begin position="1"/>
        <end position="18"/>
    </location>
</feature>
<dbReference type="Proteomes" id="UP000234275">
    <property type="component" value="Unassembled WGS sequence"/>
</dbReference>
<accession>A0A2I2FXT6</accession>
<feature type="compositionally biased region" description="Gly residues" evidence="1">
    <location>
        <begin position="33"/>
        <end position="42"/>
    </location>
</feature>
<evidence type="ECO:0000313" key="2">
    <source>
        <dbReference type="EMBL" id="PLB45432.1"/>
    </source>
</evidence>
<organism evidence="2 3">
    <name type="scientific">Aspergillus steynii IBT 23096</name>
    <dbReference type="NCBI Taxonomy" id="1392250"/>
    <lineage>
        <taxon>Eukaryota</taxon>
        <taxon>Fungi</taxon>
        <taxon>Dikarya</taxon>
        <taxon>Ascomycota</taxon>
        <taxon>Pezizomycotina</taxon>
        <taxon>Eurotiomycetes</taxon>
        <taxon>Eurotiomycetidae</taxon>
        <taxon>Eurotiales</taxon>
        <taxon>Aspergillaceae</taxon>
        <taxon>Aspergillus</taxon>
        <taxon>Aspergillus subgen. Circumdati</taxon>
    </lineage>
</organism>
<proteinExistence type="predicted"/>
<feature type="region of interest" description="Disordered" evidence="1">
    <location>
        <begin position="570"/>
        <end position="620"/>
    </location>
</feature>
<keyword evidence="3" id="KW-1185">Reference proteome</keyword>
<feature type="compositionally biased region" description="Gly residues" evidence="1">
    <location>
        <begin position="49"/>
        <end position="64"/>
    </location>
</feature>
<feature type="compositionally biased region" description="Polar residues" evidence="1">
    <location>
        <begin position="588"/>
        <end position="599"/>
    </location>
</feature>
<feature type="compositionally biased region" description="Low complexity" evidence="1">
    <location>
        <begin position="72"/>
        <end position="81"/>
    </location>
</feature>
<dbReference type="RefSeq" id="XP_024700734.1">
    <property type="nucleotide sequence ID" value="XM_024849784.1"/>
</dbReference>
<sequence>MYTWSAPSNHAGNAAAPGPAGGTGPTGPPGPASGVGLGGGAGATTAGGAATGPGGPVPVPGGGNPRLEPPGSAAQSASSSSFQMPHLRWPPSMMSRSSAAATTTAPHTGHAHGHAGQHTTLPNLAANLRMGTPNSTAQHLPHQSPVHHSHAQIQIPTPGHHPHPHAHTNTHPHSHSHPHSHQHSHSQAQAQPYAPGRHADVSVVVDARQGQTPQHHQHRHQQQHPHQQQHQTQAESMESSDSEQSDGGHREGRGGSGGDGSGDPDFTPSPGENIPSRREGGRGRRDNGRGGGRREADGMSAANPVLIDNSVGDEIASGGGGGSGAGNDASRKHGKRLTTKEEVSLFDICNRHAEEFGQRSNLCNWWRTVTAEFTHEQGHPYSWHSVRRKVELVTKQRMKFLHDQREKGGTEADDMSNPRWRASVDAWIPTWQRWEDAEARRIEKRDSRRPRKRKDRSWEPSAGGWEAPNSSDGGWRAASSPVVDNNRAFVHNTNNQSTSTPSQVRLPPGFDNMFTTPTATWSPMTGAPAASPAQRAAAPSSSGAADNSMMSAMLETLGKLNKHLDTVNPEQQNASPLASSLAGPPNQPNATPRRASQQDADGEDSDPPTLSATAMGKLKDELRRELRQEIRSELEKDRAAFEDRLDSVQRTQEMILEMLRQEPA</sequence>
<evidence type="ECO:0000313" key="3">
    <source>
        <dbReference type="Proteomes" id="UP000234275"/>
    </source>
</evidence>
<feature type="region of interest" description="Disordered" evidence="1">
    <location>
        <begin position="521"/>
        <end position="546"/>
    </location>
</feature>
<feature type="region of interest" description="Disordered" evidence="1">
    <location>
        <begin position="1"/>
        <end position="196"/>
    </location>
</feature>
<feature type="compositionally biased region" description="Low complexity" evidence="1">
    <location>
        <begin position="224"/>
        <end position="237"/>
    </location>
</feature>
<feature type="compositionally biased region" description="Basic residues" evidence="1">
    <location>
        <begin position="160"/>
        <end position="184"/>
    </location>
</feature>
<dbReference type="AlphaFoldDB" id="A0A2I2FXT6"/>